<dbReference type="AlphaFoldDB" id="A0A4Z1NWE1"/>
<sequence length="439" mass="50553">MRVKEKKVTEQKVTDQTDTLLPNLGQALAPTLPVWELSQNEFEAIRIAKQNFCWTTLARITTICEEQYQCTTKTRARTCACLACFLSSLLLRLPEDILSEHIPPLILSSPIQQMSIIFSSQTSELIEALKKYPARDFRVSCGGVIFESRFVFNGTSYITGLYNEELSDLHLWPQLLPTINNTFARRVLTLTACKLLRRFRPRRGIVLFLSKRICVKSSSRTHPFEASTMRFVEDNTSIPVPKVYCSFVHNGRTYIVMERIQGEMLARVWKSRSTESQTKILEQLKKFTQELRSLAQLDTVGVTNVDGGLLYDIRLGSQRFGPFQTVQEFHSFLRGGRARALGFDPEIDQMMERQDGPWPPPIFTHGDLSSLNILVRGDEVVGIVDWETAGWYPSYWEYATACQVNIRNFFWREQIDSFLEPMPEELAMDQVRQRYFGDI</sequence>
<dbReference type="InterPro" id="IPR051678">
    <property type="entry name" value="AGP_Transferase"/>
</dbReference>
<dbReference type="Pfam" id="PF01636">
    <property type="entry name" value="APH"/>
    <property type="match status" value="1"/>
</dbReference>
<accession>A0A4Z1NWE1</accession>
<dbReference type="PANTHER" id="PTHR21310:SF55">
    <property type="entry name" value="AMINOGLYCOSIDE PHOSPHOTRANSFERASE DOMAIN-CONTAINING PROTEIN"/>
    <property type="match status" value="1"/>
</dbReference>
<evidence type="ECO:0000313" key="3">
    <source>
        <dbReference type="Proteomes" id="UP000298493"/>
    </source>
</evidence>
<dbReference type="InterPro" id="IPR002575">
    <property type="entry name" value="Aminoglycoside_PTrfase"/>
</dbReference>
<protein>
    <submittedName>
        <fullName evidence="2">Kinase-like protein</fullName>
    </submittedName>
</protein>
<keyword evidence="2" id="KW-0418">Kinase</keyword>
<name>A0A4Z1NWE1_9PEZI</name>
<dbReference type="CDD" id="cd05120">
    <property type="entry name" value="APH_ChoK_like"/>
    <property type="match status" value="1"/>
</dbReference>
<keyword evidence="3" id="KW-1185">Reference proteome</keyword>
<proteinExistence type="predicted"/>
<dbReference type="Gene3D" id="3.90.1200.10">
    <property type="match status" value="1"/>
</dbReference>
<dbReference type="Proteomes" id="UP000298493">
    <property type="component" value="Unassembled WGS sequence"/>
</dbReference>
<dbReference type="InterPro" id="IPR011009">
    <property type="entry name" value="Kinase-like_dom_sf"/>
</dbReference>
<dbReference type="PANTHER" id="PTHR21310">
    <property type="entry name" value="AMINOGLYCOSIDE PHOSPHOTRANSFERASE-RELATED-RELATED"/>
    <property type="match status" value="1"/>
</dbReference>
<gene>
    <name evidence="2" type="ORF">E6O75_ATG06750</name>
</gene>
<feature type="domain" description="Aminoglycoside phosphotransferase" evidence="1">
    <location>
        <begin position="219"/>
        <end position="418"/>
    </location>
</feature>
<evidence type="ECO:0000259" key="1">
    <source>
        <dbReference type="Pfam" id="PF01636"/>
    </source>
</evidence>
<reference evidence="2 3" key="1">
    <citation type="submission" date="2019-04" db="EMBL/GenBank/DDBJ databases">
        <title>High contiguity whole genome sequence and gene annotation resource for two Venturia nashicola isolates.</title>
        <authorList>
            <person name="Prokchorchik M."/>
            <person name="Won K."/>
            <person name="Lee Y."/>
            <person name="Choi E.D."/>
            <person name="Segonzac C."/>
            <person name="Sohn K.H."/>
        </authorList>
    </citation>
    <scope>NUCLEOTIDE SEQUENCE [LARGE SCALE GENOMIC DNA]</scope>
    <source>
        <strain evidence="2 3">PRI2</strain>
    </source>
</reference>
<dbReference type="SUPFAM" id="SSF56112">
    <property type="entry name" value="Protein kinase-like (PK-like)"/>
    <property type="match status" value="1"/>
</dbReference>
<organism evidence="2 3">
    <name type="scientific">Venturia nashicola</name>
    <dbReference type="NCBI Taxonomy" id="86259"/>
    <lineage>
        <taxon>Eukaryota</taxon>
        <taxon>Fungi</taxon>
        <taxon>Dikarya</taxon>
        <taxon>Ascomycota</taxon>
        <taxon>Pezizomycotina</taxon>
        <taxon>Dothideomycetes</taxon>
        <taxon>Pleosporomycetidae</taxon>
        <taxon>Venturiales</taxon>
        <taxon>Venturiaceae</taxon>
        <taxon>Venturia</taxon>
    </lineage>
</organism>
<keyword evidence="2" id="KW-0808">Transferase</keyword>
<evidence type="ECO:0000313" key="2">
    <source>
        <dbReference type="EMBL" id="TID19412.1"/>
    </source>
</evidence>
<dbReference type="STRING" id="86259.A0A4Z1NWE1"/>
<dbReference type="GO" id="GO:0016301">
    <property type="term" value="F:kinase activity"/>
    <property type="evidence" value="ECO:0007669"/>
    <property type="project" value="UniProtKB-KW"/>
</dbReference>
<comment type="caution">
    <text evidence="2">The sequence shown here is derived from an EMBL/GenBank/DDBJ whole genome shotgun (WGS) entry which is preliminary data.</text>
</comment>
<dbReference type="EMBL" id="SNSC02000012">
    <property type="protein sequence ID" value="TID19412.1"/>
    <property type="molecule type" value="Genomic_DNA"/>
</dbReference>